<protein>
    <recommendedName>
        <fullName evidence="7">Peptidase M3A/M3B catalytic domain-containing protein</fullName>
    </recommendedName>
</protein>
<keyword evidence="3 6" id="KW-0378">Hydrolase</keyword>
<keyword evidence="4 6" id="KW-0862">Zinc</keyword>
<sequence>MEVKINKRKRNFVPENINLDSWGDIESLFLLLLEEDIHTEADAKKWIRKMNELKAVLHQEKNMRYIHFTCRTDDTDRARRYRHFCREIEPKYKREFQKLHHKLNQVPCREQMRHGEYSVYFKDVQKNRKVLHSRDLHLKVEESEAKAAYQRLTSKISISYRGETLTRHEISGYLRSPDRTVRKEIWELEAAQWMRIQDEVEDIFTRLLHLRTQLAVRTGFADYMEYLFHAQKRVDYGPQDCASFHALCRKQIVPLLKNIQEERKTKLGIGVLKPFDLFCDEDGMEPLRPFQGTGELMEKSRMVFSRIDPRFGDCFEILCRNGLMDLDSRQGKAPGSYCVNLEESGLPFIFMNATGSQQDVITFLHEAGHAFHYLAMADSSHTSLPPLEMSELAARGMEVMGVNHLDVFYNDADDTLWAGKQYFQKMIARLTGIAHINSFEQWVYTHPDHSVEDRREYWASLQHEYGGLVDYSNELVKTTYHQTSLVFEAPFYFITYAFAYAGALQLLNIYQNNKQRCVDNYWNALSLGGSEGLRNLYRAAGVEFGFPEEFVVQSIGKWT</sequence>
<evidence type="ECO:0000259" key="7">
    <source>
        <dbReference type="Pfam" id="PF01432"/>
    </source>
</evidence>
<dbReference type="STRING" id="888061.AXF15_10690"/>
<dbReference type="GO" id="GO:0006508">
    <property type="term" value="P:proteolysis"/>
    <property type="evidence" value="ECO:0007669"/>
    <property type="project" value="UniProtKB-KW"/>
</dbReference>
<evidence type="ECO:0000256" key="4">
    <source>
        <dbReference type="ARBA" id="ARBA00022833"/>
    </source>
</evidence>
<dbReference type="InterPro" id="IPR001567">
    <property type="entry name" value="Pept_M3A_M3B_dom"/>
</dbReference>
<evidence type="ECO:0000256" key="5">
    <source>
        <dbReference type="ARBA" id="ARBA00023049"/>
    </source>
</evidence>
<reference evidence="9" key="1">
    <citation type="submission" date="2016-02" db="EMBL/GenBank/DDBJ databases">
        <authorList>
            <person name="Holder M.E."/>
            <person name="Ajami N.J."/>
            <person name="Petrosino J.F."/>
        </authorList>
    </citation>
    <scope>NUCLEOTIDE SEQUENCE [LARGE SCALE GENOMIC DNA]</scope>
    <source>
        <strain evidence="9">DSM 12838</strain>
    </source>
</reference>
<keyword evidence="1 6" id="KW-0645">Protease</keyword>
<comment type="cofactor">
    <cofactor evidence="6">
        <name>Zn(2+)</name>
        <dbReference type="ChEBI" id="CHEBI:29105"/>
    </cofactor>
    <text evidence="6">Binds 1 zinc ion.</text>
</comment>
<dbReference type="Proteomes" id="UP000063964">
    <property type="component" value="Chromosome"/>
</dbReference>
<evidence type="ECO:0000256" key="1">
    <source>
        <dbReference type="ARBA" id="ARBA00022670"/>
    </source>
</evidence>
<dbReference type="SUPFAM" id="SSF55486">
    <property type="entry name" value="Metalloproteases ('zincins'), catalytic domain"/>
    <property type="match status" value="1"/>
</dbReference>
<gene>
    <name evidence="8" type="ORF">AXF15_10690</name>
</gene>
<dbReference type="AlphaFoldDB" id="A0A0X8JRE6"/>
<name>A0A0X8JRE6_9BACT</name>
<accession>A0A0X8JRE6</accession>
<keyword evidence="9" id="KW-1185">Reference proteome</keyword>
<dbReference type="Gene3D" id="1.10.1370.30">
    <property type="match status" value="1"/>
</dbReference>
<dbReference type="RefSeq" id="WP_066607196.1">
    <property type="nucleotide sequence ID" value="NZ_CP014230.1"/>
</dbReference>
<proteinExistence type="inferred from homology"/>
<dbReference type="GO" id="GO:0046872">
    <property type="term" value="F:metal ion binding"/>
    <property type="evidence" value="ECO:0007669"/>
    <property type="project" value="UniProtKB-UniRule"/>
</dbReference>
<dbReference type="KEGG" id="doa:AXF15_10690"/>
<evidence type="ECO:0000256" key="6">
    <source>
        <dbReference type="RuleBase" id="RU003435"/>
    </source>
</evidence>
<dbReference type="Pfam" id="PF01432">
    <property type="entry name" value="Peptidase_M3"/>
    <property type="match status" value="2"/>
</dbReference>
<organism evidence="8 9">
    <name type="scientific">Desulfomicrobium orale DSM 12838</name>
    <dbReference type="NCBI Taxonomy" id="888061"/>
    <lineage>
        <taxon>Bacteria</taxon>
        <taxon>Pseudomonadati</taxon>
        <taxon>Thermodesulfobacteriota</taxon>
        <taxon>Desulfovibrionia</taxon>
        <taxon>Desulfovibrionales</taxon>
        <taxon>Desulfomicrobiaceae</taxon>
        <taxon>Desulfomicrobium</taxon>
    </lineage>
</organism>
<evidence type="ECO:0000313" key="8">
    <source>
        <dbReference type="EMBL" id="AMD93520.1"/>
    </source>
</evidence>
<feature type="domain" description="Peptidase M3A/M3B catalytic" evidence="7">
    <location>
        <begin position="174"/>
        <end position="277"/>
    </location>
</feature>
<keyword evidence="2 6" id="KW-0479">Metal-binding</keyword>
<dbReference type="CDD" id="cd09606">
    <property type="entry name" value="M3B_PepF"/>
    <property type="match status" value="1"/>
</dbReference>
<keyword evidence="5 6" id="KW-0482">Metalloprotease</keyword>
<dbReference type="EMBL" id="CP014230">
    <property type="protein sequence ID" value="AMD93520.1"/>
    <property type="molecule type" value="Genomic_DNA"/>
</dbReference>
<evidence type="ECO:0000313" key="9">
    <source>
        <dbReference type="Proteomes" id="UP000063964"/>
    </source>
</evidence>
<comment type="similarity">
    <text evidence="6">Belongs to the peptidase M3 family.</text>
</comment>
<feature type="domain" description="Peptidase M3A/M3B catalytic" evidence="7">
    <location>
        <begin position="319"/>
        <end position="550"/>
    </location>
</feature>
<evidence type="ECO:0000256" key="3">
    <source>
        <dbReference type="ARBA" id="ARBA00022801"/>
    </source>
</evidence>
<dbReference type="GO" id="GO:0004222">
    <property type="term" value="F:metalloendopeptidase activity"/>
    <property type="evidence" value="ECO:0007669"/>
    <property type="project" value="InterPro"/>
</dbReference>
<evidence type="ECO:0000256" key="2">
    <source>
        <dbReference type="ARBA" id="ARBA00022723"/>
    </source>
</evidence>